<comment type="subcellular location">
    <subcellularLocation>
        <location evidence="1">Cytoplasm</location>
    </subcellularLocation>
</comment>
<dbReference type="GO" id="GO:0030018">
    <property type="term" value="C:Z disc"/>
    <property type="evidence" value="ECO:0007669"/>
    <property type="project" value="TreeGrafter"/>
</dbReference>
<evidence type="ECO:0000256" key="3">
    <source>
        <dbReference type="ARBA" id="ARBA00023038"/>
    </source>
</evidence>
<dbReference type="InterPro" id="IPR050604">
    <property type="entry name" value="PDZ-LIM_domain"/>
</dbReference>
<dbReference type="AlphaFoldDB" id="A0A8W7K9K7"/>
<dbReference type="GO" id="GO:0001725">
    <property type="term" value="C:stress fiber"/>
    <property type="evidence" value="ECO:0007669"/>
    <property type="project" value="TreeGrafter"/>
</dbReference>
<accession>A0A8W7K9K7</accession>
<feature type="region of interest" description="Disordered" evidence="4">
    <location>
        <begin position="200"/>
        <end position="312"/>
    </location>
</feature>
<dbReference type="InterPro" id="IPR001478">
    <property type="entry name" value="PDZ"/>
</dbReference>
<dbReference type="PANTHER" id="PTHR24214:SF38">
    <property type="entry name" value="PDZ AND LIM DOMAIN PROTEIN ZASP-RELATED"/>
    <property type="match status" value="1"/>
</dbReference>
<dbReference type="SMART" id="SM00228">
    <property type="entry name" value="PDZ"/>
    <property type="match status" value="1"/>
</dbReference>
<dbReference type="GO" id="GO:0003779">
    <property type="term" value="F:actin binding"/>
    <property type="evidence" value="ECO:0007669"/>
    <property type="project" value="TreeGrafter"/>
</dbReference>
<evidence type="ECO:0000313" key="7">
    <source>
        <dbReference type="Proteomes" id="UP000069272"/>
    </source>
</evidence>
<dbReference type="SUPFAM" id="SSF50156">
    <property type="entry name" value="PDZ domain-like"/>
    <property type="match status" value="1"/>
</dbReference>
<evidence type="ECO:0000256" key="4">
    <source>
        <dbReference type="SAM" id="MobiDB-lite"/>
    </source>
</evidence>
<dbReference type="Pfam" id="PF00595">
    <property type="entry name" value="PDZ"/>
    <property type="match status" value="1"/>
</dbReference>
<dbReference type="InterPro" id="IPR036034">
    <property type="entry name" value="PDZ_sf"/>
</dbReference>
<keyword evidence="7" id="KW-1185">Reference proteome</keyword>
<keyword evidence="3" id="KW-0862">Zinc</keyword>
<protein>
    <recommendedName>
        <fullName evidence="5">PDZ domain-containing protein</fullName>
    </recommendedName>
</protein>
<dbReference type="EnsemblMetazoa" id="AALB016743-RA">
    <property type="protein sequence ID" value="AALB016743-PA"/>
    <property type="gene ID" value="AALB016743"/>
</dbReference>
<feature type="compositionally biased region" description="Acidic residues" evidence="4">
    <location>
        <begin position="302"/>
        <end position="312"/>
    </location>
</feature>
<keyword evidence="3" id="KW-0479">Metal-binding</keyword>
<sequence length="312" mass="36071">MDVPVDAMEMALPPIESFKNCEYHVRVSGTTELDRRVMSFVDNLWGFEVTGGIDQFEPLTVISVKREGLARRAGIRVNDIITKINESPADKLTLAQAQELIAESGRTVKIFVSGDVDEDSEDEMTVDYWFKPLSDADRSMLDWEARMRANRNPDKWNGLWPWNDRKKVVYKESNCYMVPSVTEEKRERELKLRATEDQYEKHLKREREEAERKAEEQRKVDEARREEEERLAEEERFFQAFEAEQKKRQEEEAAARLQSEQAGEAAEDSVEPNAATDAETDQYLDELMEQEKDLGDVSTDMIEPDDSGTAEA</sequence>
<feature type="compositionally biased region" description="Basic and acidic residues" evidence="4">
    <location>
        <begin position="200"/>
        <end position="254"/>
    </location>
</feature>
<reference evidence="6 7" key="1">
    <citation type="journal article" date="2017" name="G3 (Bethesda)">
        <title>The Physical Genome Mapping of Anopheles albimanus Corrected Scaffold Misassemblies and Identified Interarm Rearrangements in Genus Anopheles.</title>
        <authorList>
            <person name="Artemov G.N."/>
            <person name="Peery A.N."/>
            <person name="Jiang X."/>
            <person name="Tu Z."/>
            <person name="Stegniy V.N."/>
            <person name="Sharakhova M.V."/>
            <person name="Sharakhov I.V."/>
        </authorList>
    </citation>
    <scope>NUCLEOTIDE SEQUENCE [LARGE SCALE GENOMIC DNA]</scope>
    <source>
        <strain evidence="6 7">ALBI9_A</strain>
    </source>
</reference>
<dbReference type="GO" id="GO:0005912">
    <property type="term" value="C:adherens junction"/>
    <property type="evidence" value="ECO:0007669"/>
    <property type="project" value="TreeGrafter"/>
</dbReference>
<dbReference type="GO" id="GO:0030036">
    <property type="term" value="P:actin cytoskeleton organization"/>
    <property type="evidence" value="ECO:0007669"/>
    <property type="project" value="TreeGrafter"/>
</dbReference>
<dbReference type="PROSITE" id="PS50106">
    <property type="entry name" value="PDZ"/>
    <property type="match status" value="1"/>
</dbReference>
<keyword evidence="3" id="KW-0440">LIM domain</keyword>
<evidence type="ECO:0000313" key="6">
    <source>
        <dbReference type="EnsemblMetazoa" id="AALB016743-PA"/>
    </source>
</evidence>
<dbReference type="Proteomes" id="UP000069272">
    <property type="component" value="Chromosome 2R"/>
</dbReference>
<dbReference type="GO" id="GO:0031941">
    <property type="term" value="C:filamentous actin"/>
    <property type="evidence" value="ECO:0007669"/>
    <property type="project" value="TreeGrafter"/>
</dbReference>
<evidence type="ECO:0000256" key="2">
    <source>
        <dbReference type="ARBA" id="ARBA00022490"/>
    </source>
</evidence>
<evidence type="ECO:0000259" key="5">
    <source>
        <dbReference type="PROSITE" id="PS50106"/>
    </source>
</evidence>
<dbReference type="PANTHER" id="PTHR24214">
    <property type="entry name" value="PDZ AND LIM DOMAIN PROTEIN ZASP"/>
    <property type="match status" value="1"/>
</dbReference>
<reference evidence="6" key="2">
    <citation type="submission" date="2022-08" db="UniProtKB">
        <authorList>
            <consortium name="EnsemblMetazoa"/>
        </authorList>
    </citation>
    <scope>IDENTIFICATION</scope>
    <source>
        <strain evidence="6">STECLA/ALBI9_A</strain>
    </source>
</reference>
<feature type="compositionally biased region" description="Acidic residues" evidence="4">
    <location>
        <begin position="278"/>
        <end position="288"/>
    </location>
</feature>
<name>A0A8W7K9K7_ANOAL</name>
<keyword evidence="2" id="KW-0963">Cytoplasm</keyword>
<evidence type="ECO:0000256" key="1">
    <source>
        <dbReference type="ARBA" id="ARBA00004496"/>
    </source>
</evidence>
<dbReference type="Gene3D" id="2.30.42.10">
    <property type="match status" value="1"/>
</dbReference>
<organism evidence="6 7">
    <name type="scientific">Anopheles albimanus</name>
    <name type="common">New world malaria mosquito</name>
    <dbReference type="NCBI Taxonomy" id="7167"/>
    <lineage>
        <taxon>Eukaryota</taxon>
        <taxon>Metazoa</taxon>
        <taxon>Ecdysozoa</taxon>
        <taxon>Arthropoda</taxon>
        <taxon>Hexapoda</taxon>
        <taxon>Insecta</taxon>
        <taxon>Pterygota</taxon>
        <taxon>Neoptera</taxon>
        <taxon>Endopterygota</taxon>
        <taxon>Diptera</taxon>
        <taxon>Nematocera</taxon>
        <taxon>Culicoidea</taxon>
        <taxon>Culicidae</taxon>
        <taxon>Anophelinae</taxon>
        <taxon>Anopheles</taxon>
    </lineage>
</organism>
<feature type="domain" description="PDZ" evidence="5">
    <location>
        <begin position="30"/>
        <end position="116"/>
    </location>
</feature>
<dbReference type="GO" id="GO:0051371">
    <property type="term" value="F:muscle alpha-actinin binding"/>
    <property type="evidence" value="ECO:0007669"/>
    <property type="project" value="TreeGrafter"/>
</dbReference>
<proteinExistence type="predicted"/>
<dbReference type="GO" id="GO:0061061">
    <property type="term" value="P:muscle structure development"/>
    <property type="evidence" value="ECO:0007669"/>
    <property type="project" value="TreeGrafter"/>
</dbReference>